<reference evidence="1 2" key="1">
    <citation type="submission" date="2020-01" db="EMBL/GenBank/DDBJ databases">
        <title>Genomes assembled from Gulf of Kutch pelagic sediment metagenomes.</title>
        <authorList>
            <person name="Chandrashekar M."/>
            <person name="Mahajan M.S."/>
            <person name="Dave K.J."/>
            <person name="Vatsa P."/>
            <person name="Nathani N.M."/>
        </authorList>
    </citation>
    <scope>NUCLEOTIDE SEQUENCE [LARGE SCALE GENOMIC DNA]</scope>
    <source>
        <strain evidence="1">KS3-K002</strain>
    </source>
</reference>
<evidence type="ECO:0000313" key="2">
    <source>
        <dbReference type="Proteomes" id="UP000702544"/>
    </source>
</evidence>
<dbReference type="EMBL" id="JAACAK010000063">
    <property type="protein sequence ID" value="NIR75102.1"/>
    <property type="molecule type" value="Genomic_DNA"/>
</dbReference>
<sequence length="92" mass="10320">MGTFHQDKGELHGITVVVDMEGDRVYVGRCWEMNDREVVLLDADEHADGEDGRSKEEFIRRAAEVGVWKKHDRVVLPAADVASVTRLGDVEV</sequence>
<proteinExistence type="predicted"/>
<accession>A0AAE4Z9F7</accession>
<gene>
    <name evidence="1" type="ORF">GWO12_08330</name>
</gene>
<dbReference type="Proteomes" id="UP000702544">
    <property type="component" value="Unassembled WGS sequence"/>
</dbReference>
<dbReference type="AlphaFoldDB" id="A0AAE4Z9F7"/>
<name>A0AAE4Z9F7_9BACT</name>
<organism evidence="1 2">
    <name type="scientific">Candidatus Kutchimonas denitrificans</name>
    <dbReference type="NCBI Taxonomy" id="3056748"/>
    <lineage>
        <taxon>Bacteria</taxon>
        <taxon>Pseudomonadati</taxon>
        <taxon>Gemmatimonadota</taxon>
        <taxon>Gemmatimonadia</taxon>
        <taxon>Candidatus Palauibacterales</taxon>
        <taxon>Candidatus Palauibacteraceae</taxon>
        <taxon>Candidatus Kutchimonas</taxon>
    </lineage>
</organism>
<comment type="caution">
    <text evidence="1">The sequence shown here is derived from an EMBL/GenBank/DDBJ whole genome shotgun (WGS) entry which is preliminary data.</text>
</comment>
<protein>
    <submittedName>
        <fullName evidence="1">Uncharacterized protein</fullName>
    </submittedName>
</protein>
<evidence type="ECO:0000313" key="1">
    <source>
        <dbReference type="EMBL" id="NIR75102.1"/>
    </source>
</evidence>